<dbReference type="Proteomes" id="UP000235023">
    <property type="component" value="Unassembled WGS sequence"/>
</dbReference>
<dbReference type="InterPro" id="IPR007590">
    <property type="entry name" value="Saf4/Yju2"/>
</dbReference>
<evidence type="ECO:0000256" key="1">
    <source>
        <dbReference type="ARBA" id="ARBA00005595"/>
    </source>
</evidence>
<dbReference type="PANTHER" id="PTHR12111:SF2">
    <property type="entry name" value="SPLICING FACTOR YJU2B-RELATED"/>
    <property type="match status" value="1"/>
</dbReference>
<feature type="compositionally biased region" description="Low complexity" evidence="2">
    <location>
        <begin position="264"/>
        <end position="285"/>
    </location>
</feature>
<dbReference type="GO" id="GO:0071014">
    <property type="term" value="C:post-mRNA release spliceosomal complex"/>
    <property type="evidence" value="ECO:0007669"/>
    <property type="project" value="TreeGrafter"/>
</dbReference>
<proteinExistence type="inferred from homology"/>
<evidence type="ECO:0000313" key="4">
    <source>
        <dbReference type="Proteomes" id="UP000235023"/>
    </source>
</evidence>
<feature type="region of interest" description="Disordered" evidence="2">
    <location>
        <begin position="241"/>
        <end position="379"/>
    </location>
</feature>
<sequence>MQGFNMGRYVPPDQEGLTSGNKLHNKHALGARARNLHKTGSLTVRFEMPFAVWCTTCKPHETLIGQGVRFNADKKKIGNYHSTPVYSFRMRHPPCGGWIEIRTDPQNTAYVVAEGGRKRETGENAGEGEVVRGLAEMGERLRAGVGVDNRDPFERVQGKVDDRRAGEAEKGRVEELYWRRERDWADPYAVSRRVRAGFRAERKSLEKRARERSALAEKMSLGFEVVDESEGDRLRAGLVDFAPSSSSSSAGGAGGVRSKPLFDQRPVPSSPSSSSGAQSPRPGRSSTDKRSRSRTQLQSELTGNTRAAVDPFLATDDSEWRPEIKRRKPNNASRLAATSTATSPDAEQPTSASDTTDKIASGEKQAGPVALVDYASDSQ</sequence>
<accession>A0A2J5HJI2</accession>
<organism evidence="3 4">
    <name type="scientific">Aspergillus taichungensis</name>
    <dbReference type="NCBI Taxonomy" id="482145"/>
    <lineage>
        <taxon>Eukaryota</taxon>
        <taxon>Fungi</taxon>
        <taxon>Dikarya</taxon>
        <taxon>Ascomycota</taxon>
        <taxon>Pezizomycotina</taxon>
        <taxon>Eurotiomycetes</taxon>
        <taxon>Eurotiomycetidae</taxon>
        <taxon>Eurotiales</taxon>
        <taxon>Aspergillaceae</taxon>
        <taxon>Aspergillus</taxon>
        <taxon>Aspergillus subgen. Circumdati</taxon>
    </lineage>
</organism>
<dbReference type="Pfam" id="PF04502">
    <property type="entry name" value="Saf4_Yju2"/>
    <property type="match status" value="1"/>
</dbReference>
<dbReference type="GO" id="GO:0005684">
    <property type="term" value="C:U2-type spliceosomal complex"/>
    <property type="evidence" value="ECO:0007669"/>
    <property type="project" value="TreeGrafter"/>
</dbReference>
<protein>
    <submittedName>
        <fullName evidence="3">CWC16 protein</fullName>
    </submittedName>
</protein>
<reference evidence="4" key="1">
    <citation type="submission" date="2017-12" db="EMBL/GenBank/DDBJ databases">
        <authorList>
            <consortium name="DOE Joint Genome Institute"/>
            <person name="Mondo S.J."/>
            <person name="Kjaerbolling I."/>
            <person name="Vesth T.C."/>
            <person name="Frisvad J.C."/>
            <person name="Nybo J.L."/>
            <person name="Theobald S."/>
            <person name="Kuo A."/>
            <person name="Bowyer P."/>
            <person name="Matsuda Y."/>
            <person name="Lyhne E.K."/>
            <person name="Kogle M.E."/>
            <person name="Clum A."/>
            <person name="Lipzen A."/>
            <person name="Salamov A."/>
            <person name="Ngan C.Y."/>
            <person name="Daum C."/>
            <person name="Chiniquy J."/>
            <person name="Barry K."/>
            <person name="LaButti K."/>
            <person name="Haridas S."/>
            <person name="Simmons B.A."/>
            <person name="Magnuson J.K."/>
            <person name="Mortensen U.H."/>
            <person name="Larsen T.O."/>
            <person name="Grigoriev I.V."/>
            <person name="Baker S.E."/>
            <person name="Andersen M.R."/>
            <person name="Nordberg H.P."/>
            <person name="Cantor M.N."/>
            <person name="Hua S.X."/>
        </authorList>
    </citation>
    <scope>NUCLEOTIDE SEQUENCE [LARGE SCALE GENOMIC DNA]</scope>
    <source>
        <strain evidence="4">IBT 19404</strain>
    </source>
</reference>
<gene>
    <name evidence="3" type="ORF">BDW42DRAFT_196632</name>
</gene>
<dbReference type="AlphaFoldDB" id="A0A2J5HJI2"/>
<feature type="compositionally biased region" description="Low complexity" evidence="2">
    <location>
        <begin position="332"/>
        <end position="343"/>
    </location>
</feature>
<dbReference type="PANTHER" id="PTHR12111">
    <property type="entry name" value="SPLICING FACTOR YJU2"/>
    <property type="match status" value="1"/>
</dbReference>
<keyword evidence="4" id="KW-1185">Reference proteome</keyword>
<name>A0A2J5HJI2_9EURO</name>
<evidence type="ECO:0000313" key="3">
    <source>
        <dbReference type="EMBL" id="PLN77254.1"/>
    </source>
</evidence>
<evidence type="ECO:0000256" key="2">
    <source>
        <dbReference type="SAM" id="MobiDB-lite"/>
    </source>
</evidence>
<dbReference type="OrthoDB" id="360327at2759"/>
<dbReference type="EMBL" id="KZ559599">
    <property type="protein sequence ID" value="PLN77254.1"/>
    <property type="molecule type" value="Genomic_DNA"/>
</dbReference>
<feature type="region of interest" description="Disordered" evidence="2">
    <location>
        <begin position="1"/>
        <end position="22"/>
    </location>
</feature>
<comment type="similarity">
    <text evidence="1">Belongs to the CWC16 family.</text>
</comment>
<dbReference type="GO" id="GO:0000398">
    <property type="term" value="P:mRNA splicing, via spliceosome"/>
    <property type="evidence" value="ECO:0007669"/>
    <property type="project" value="InterPro"/>
</dbReference>
<feature type="compositionally biased region" description="Polar residues" evidence="2">
    <location>
        <begin position="296"/>
        <end position="305"/>
    </location>
</feature>